<keyword evidence="2 3" id="KW-0326">Glycosidase</keyword>
<comment type="similarity">
    <text evidence="3">Belongs to the glycosyl hydrolase 5 (cellulase A) family.</text>
</comment>
<organism evidence="6 7">
    <name type="scientific">Pseudomonas syringae pv. apii</name>
    <dbReference type="NCBI Taxonomy" id="81036"/>
    <lineage>
        <taxon>Bacteria</taxon>
        <taxon>Pseudomonadati</taxon>
        <taxon>Pseudomonadota</taxon>
        <taxon>Gammaproteobacteria</taxon>
        <taxon>Pseudomonadales</taxon>
        <taxon>Pseudomonadaceae</taxon>
        <taxon>Pseudomonas</taxon>
    </lineage>
</organism>
<comment type="caution">
    <text evidence="6">The sequence shown here is derived from an EMBL/GenBank/DDBJ whole genome shotgun (WGS) entry which is preliminary data.</text>
</comment>
<evidence type="ECO:0000256" key="4">
    <source>
        <dbReference type="SAM" id="MobiDB-lite"/>
    </source>
</evidence>
<dbReference type="GO" id="GO:0000272">
    <property type="term" value="P:polysaccharide catabolic process"/>
    <property type="evidence" value="ECO:0007669"/>
    <property type="project" value="InterPro"/>
</dbReference>
<sequence length="447" mass="47595">MSFNKLSLPWRLIFLFHRAQPLFAQSPQRHSMNIHTARSYDPLMATSEKPATADRTARAVDAGATEPTPEKQAKLDTYTASDSRSAETAEGSPVYTRMMLSRNTRSLESEDSSSDTALLASQKALVSQNDTKAVGSEVAAVKDSTALSDAEKKAKEAEKAASSEAAKAAQTVARGGANVNPDDIATPAAATKMIQDLKAIGGGTLRIQMTHDQIRDVKQMDKLRALLNEGGKQGVKVQFTFRDNANQGSGNVLTGDKLKQAAADISSVVKKFGSRTGFVLDTFHQGGNSASQEWSDMQTTLIKSARNAGFKGSIVVEDSNWGGGLTAGPQSGLVKFADQLKAANGEGNPALIGGFHVYARESEASSRLGKQIKALQEAGYKLQIGEVGNASLLIGSTFRQKDDATKAMTDNMAALKAAGADILPGKDQFQDGKLRRRVGFSKSDQYS</sequence>
<protein>
    <submittedName>
        <fullName evidence="6">Type III effector HopAH2</fullName>
    </submittedName>
</protein>
<dbReference type="Proteomes" id="UP000278062">
    <property type="component" value="Unassembled WGS sequence"/>
</dbReference>
<dbReference type="Pfam" id="PF00150">
    <property type="entry name" value="Cellulase"/>
    <property type="match status" value="1"/>
</dbReference>
<dbReference type="InterPro" id="IPR001547">
    <property type="entry name" value="Glyco_hydro_5"/>
</dbReference>
<dbReference type="AlphaFoldDB" id="A0A3M3NBG2"/>
<evidence type="ECO:0000313" key="7">
    <source>
        <dbReference type="Proteomes" id="UP000278062"/>
    </source>
</evidence>
<dbReference type="SUPFAM" id="SSF51445">
    <property type="entry name" value="(Trans)glycosidases"/>
    <property type="match status" value="1"/>
</dbReference>
<dbReference type="InterPro" id="IPR017853">
    <property type="entry name" value="GH"/>
</dbReference>
<reference evidence="6 7" key="1">
    <citation type="submission" date="2018-08" db="EMBL/GenBank/DDBJ databases">
        <title>Recombination of ecologically and evolutionarily significant loci maintains genetic cohesion in the Pseudomonas syringae species complex.</title>
        <authorList>
            <person name="Dillon M."/>
            <person name="Thakur S."/>
            <person name="Almeida R.N.D."/>
            <person name="Weir B.S."/>
            <person name="Guttman D.S."/>
        </authorList>
    </citation>
    <scope>NUCLEOTIDE SEQUENCE [LARGE SCALE GENOMIC DNA]</scope>
    <source>
        <strain evidence="6 7">1089_5</strain>
    </source>
</reference>
<feature type="region of interest" description="Disordered" evidence="4">
    <location>
        <begin position="126"/>
        <end position="165"/>
    </location>
</feature>
<evidence type="ECO:0000259" key="5">
    <source>
        <dbReference type="Pfam" id="PF00150"/>
    </source>
</evidence>
<feature type="domain" description="Glycoside hydrolase family 5" evidence="5">
    <location>
        <begin position="186"/>
        <end position="390"/>
    </location>
</feature>
<evidence type="ECO:0000256" key="3">
    <source>
        <dbReference type="RuleBase" id="RU361153"/>
    </source>
</evidence>
<dbReference type="Gene3D" id="3.20.20.80">
    <property type="entry name" value="Glycosidases"/>
    <property type="match status" value="1"/>
</dbReference>
<gene>
    <name evidence="6" type="ORF">ALQ49_100197</name>
</gene>
<proteinExistence type="inferred from homology"/>
<keyword evidence="1 3" id="KW-0378">Hydrolase</keyword>
<evidence type="ECO:0000256" key="2">
    <source>
        <dbReference type="ARBA" id="ARBA00023295"/>
    </source>
</evidence>
<name>A0A3M3NBG2_9PSED</name>
<evidence type="ECO:0000256" key="1">
    <source>
        <dbReference type="ARBA" id="ARBA00022801"/>
    </source>
</evidence>
<dbReference type="EMBL" id="RBPL01000046">
    <property type="protein sequence ID" value="RMN99532.1"/>
    <property type="molecule type" value="Genomic_DNA"/>
</dbReference>
<evidence type="ECO:0000313" key="6">
    <source>
        <dbReference type="EMBL" id="RMN99532.1"/>
    </source>
</evidence>
<dbReference type="GO" id="GO:0004553">
    <property type="term" value="F:hydrolase activity, hydrolyzing O-glycosyl compounds"/>
    <property type="evidence" value="ECO:0007669"/>
    <property type="project" value="InterPro"/>
</dbReference>
<feature type="compositionally biased region" description="Basic and acidic residues" evidence="4">
    <location>
        <begin position="149"/>
        <end position="161"/>
    </location>
</feature>
<accession>A0A3M3NBG2</accession>
<feature type="region of interest" description="Disordered" evidence="4">
    <location>
        <begin position="44"/>
        <end position="97"/>
    </location>
</feature>